<accession>A0AAW9CRQ2</accession>
<name>A0AAW9CRQ2_BURTH</name>
<proteinExistence type="predicted"/>
<dbReference type="AlphaFoldDB" id="A0AAW9CRQ2"/>
<sequence>MAAARSVSATKSLPAFNVSNRAPTRCALSRTPDATACRGGPSLIGAHRKLAQNSIFRLLLKHGN</sequence>
<reference evidence="1" key="1">
    <citation type="submission" date="2018-08" db="EMBL/GenBank/DDBJ databases">
        <title>Identification of Burkholderia cepacia strains that express a Burkholderia pseudomallei-like capsular polysaccharide.</title>
        <authorList>
            <person name="Burtnick M.N."/>
            <person name="Vongsouvath M."/>
            <person name="Newton P."/>
            <person name="Wuthiekanun V."/>
            <person name="Limmathurotsakul D."/>
            <person name="Brett P.J."/>
            <person name="Chantratita N."/>
            <person name="Dance D.A."/>
        </authorList>
    </citation>
    <scope>NUCLEOTIDE SEQUENCE</scope>
    <source>
        <strain evidence="1">SBXCC001</strain>
    </source>
</reference>
<gene>
    <name evidence="1" type="ORF">C7S16_6978</name>
</gene>
<comment type="caution">
    <text evidence="1">The sequence shown here is derived from an EMBL/GenBank/DDBJ whole genome shotgun (WGS) entry which is preliminary data.</text>
</comment>
<evidence type="ECO:0000313" key="1">
    <source>
        <dbReference type="EMBL" id="MDW9253295.1"/>
    </source>
</evidence>
<evidence type="ECO:0000313" key="2">
    <source>
        <dbReference type="Proteomes" id="UP001272137"/>
    </source>
</evidence>
<dbReference type="Proteomes" id="UP001272137">
    <property type="component" value="Unassembled WGS sequence"/>
</dbReference>
<organism evidence="1 2">
    <name type="scientific">Burkholderia thailandensis</name>
    <dbReference type="NCBI Taxonomy" id="57975"/>
    <lineage>
        <taxon>Bacteria</taxon>
        <taxon>Pseudomonadati</taxon>
        <taxon>Pseudomonadota</taxon>
        <taxon>Betaproteobacteria</taxon>
        <taxon>Burkholderiales</taxon>
        <taxon>Burkholderiaceae</taxon>
        <taxon>Burkholderia</taxon>
        <taxon>pseudomallei group</taxon>
    </lineage>
</organism>
<protein>
    <submittedName>
        <fullName evidence="1">Uncharacterized protein</fullName>
    </submittedName>
</protein>
<dbReference type="EMBL" id="QXCT01000001">
    <property type="protein sequence ID" value="MDW9253295.1"/>
    <property type="molecule type" value="Genomic_DNA"/>
</dbReference>